<dbReference type="EMBL" id="UINC01021798">
    <property type="protein sequence ID" value="SVA90134.1"/>
    <property type="molecule type" value="Genomic_DNA"/>
</dbReference>
<feature type="non-terminal residue" evidence="1">
    <location>
        <position position="396"/>
    </location>
</feature>
<proteinExistence type="predicted"/>
<dbReference type="PANTHER" id="PTHR40940:SF2">
    <property type="entry name" value="BATD"/>
    <property type="match status" value="1"/>
</dbReference>
<evidence type="ECO:0000313" key="1">
    <source>
        <dbReference type="EMBL" id="SVA90134.1"/>
    </source>
</evidence>
<name>A0A381ZLY0_9ZZZZ</name>
<gene>
    <name evidence="1" type="ORF">METZ01_LOCUS142988</name>
</gene>
<evidence type="ECO:0008006" key="2">
    <source>
        <dbReference type="Google" id="ProtNLM"/>
    </source>
</evidence>
<organism evidence="1">
    <name type="scientific">marine metagenome</name>
    <dbReference type="NCBI Taxonomy" id="408172"/>
    <lineage>
        <taxon>unclassified sequences</taxon>
        <taxon>metagenomes</taxon>
        <taxon>ecological metagenomes</taxon>
    </lineage>
</organism>
<dbReference type="Pfam" id="PF13584">
    <property type="entry name" value="BatD"/>
    <property type="match status" value="1"/>
</dbReference>
<dbReference type="AlphaFoldDB" id="A0A381ZLY0"/>
<sequence length="396" mass="43451">MSRILAFNFALLFVSNAHGQEVSASLDRAATSIGESVTLSVTCTNFSPSSQPMLPSIPGLRFANAGTSRQFQLANGARISSYTFNILVTPLKPGNYTLSPIQVRHKSGLLKPKPLTLRVLPAGEQPKGSNALSQYAYVRLLPTKTTAYVGEVIPIEIQLHYIDGVNVQMPELIADGFNVAAFPKHTQSRMQKGNQIYQVLTFRTAAVPVKAGELQLGPVKQSMVLRVRQKQNRRSPFNDPFDGFFNRYQQKPVNLEAKAQPITVKPLPNANKPASFNGAVGRYAMQANLSPLEVTVGDPVTVNVRISGQGAIESLNLPKLNWPGFKSYEPSVTTKKENPLGLLGSRIFEQVVIPENDKIAEVPRIEFSFFDPVTTRYRVLAKGPFPLKVKPGDKPL</sequence>
<dbReference type="PANTHER" id="PTHR40940">
    <property type="entry name" value="PROTEIN BATD-RELATED"/>
    <property type="match status" value="1"/>
</dbReference>
<accession>A0A381ZLY0</accession>
<protein>
    <recommendedName>
        <fullName evidence="2">Protein BatD</fullName>
    </recommendedName>
</protein>
<reference evidence="1" key="1">
    <citation type="submission" date="2018-05" db="EMBL/GenBank/DDBJ databases">
        <authorList>
            <person name="Lanie J.A."/>
            <person name="Ng W.-L."/>
            <person name="Kazmierczak K.M."/>
            <person name="Andrzejewski T.M."/>
            <person name="Davidsen T.M."/>
            <person name="Wayne K.J."/>
            <person name="Tettelin H."/>
            <person name="Glass J.I."/>
            <person name="Rusch D."/>
            <person name="Podicherti R."/>
            <person name="Tsui H.-C.T."/>
            <person name="Winkler M.E."/>
        </authorList>
    </citation>
    <scope>NUCLEOTIDE SEQUENCE</scope>
</reference>
<dbReference type="InterPro" id="IPR025738">
    <property type="entry name" value="BatD"/>
</dbReference>